<reference evidence="1 2" key="1">
    <citation type="journal article" date="2018" name="Front. Plant Sci.">
        <title>Red Clover (Trifolium pratense) and Zigzag Clover (T. medium) - A Picture of Genomic Similarities and Differences.</title>
        <authorList>
            <person name="Dluhosova J."/>
            <person name="Istvanek J."/>
            <person name="Nedelnik J."/>
            <person name="Repkova J."/>
        </authorList>
    </citation>
    <scope>NUCLEOTIDE SEQUENCE [LARGE SCALE GENOMIC DNA]</scope>
    <source>
        <strain evidence="2">cv. 10/8</strain>
        <tissue evidence="1">Leaf</tissue>
    </source>
</reference>
<evidence type="ECO:0000313" key="1">
    <source>
        <dbReference type="EMBL" id="MCI79208.1"/>
    </source>
</evidence>
<dbReference type="EMBL" id="LXQA010968692">
    <property type="protein sequence ID" value="MCI79208.1"/>
    <property type="molecule type" value="Genomic_DNA"/>
</dbReference>
<comment type="caution">
    <text evidence="1">The sequence shown here is derived from an EMBL/GenBank/DDBJ whole genome shotgun (WGS) entry which is preliminary data.</text>
</comment>
<protein>
    <submittedName>
        <fullName evidence="1">Uncharacterized protein</fullName>
    </submittedName>
</protein>
<sequence length="40" mass="4466">MNENGRLSIANNKLLSTADKNTYMKHHKVKDVIVGATSHE</sequence>
<proteinExistence type="predicted"/>
<dbReference type="AlphaFoldDB" id="A0A392UT43"/>
<accession>A0A392UT43</accession>
<organism evidence="1 2">
    <name type="scientific">Trifolium medium</name>
    <dbReference type="NCBI Taxonomy" id="97028"/>
    <lineage>
        <taxon>Eukaryota</taxon>
        <taxon>Viridiplantae</taxon>
        <taxon>Streptophyta</taxon>
        <taxon>Embryophyta</taxon>
        <taxon>Tracheophyta</taxon>
        <taxon>Spermatophyta</taxon>
        <taxon>Magnoliopsida</taxon>
        <taxon>eudicotyledons</taxon>
        <taxon>Gunneridae</taxon>
        <taxon>Pentapetalae</taxon>
        <taxon>rosids</taxon>
        <taxon>fabids</taxon>
        <taxon>Fabales</taxon>
        <taxon>Fabaceae</taxon>
        <taxon>Papilionoideae</taxon>
        <taxon>50 kb inversion clade</taxon>
        <taxon>NPAAA clade</taxon>
        <taxon>Hologalegina</taxon>
        <taxon>IRL clade</taxon>
        <taxon>Trifolieae</taxon>
        <taxon>Trifolium</taxon>
    </lineage>
</organism>
<name>A0A392UT43_9FABA</name>
<feature type="non-terminal residue" evidence="1">
    <location>
        <position position="40"/>
    </location>
</feature>
<evidence type="ECO:0000313" key="2">
    <source>
        <dbReference type="Proteomes" id="UP000265520"/>
    </source>
</evidence>
<keyword evidence="2" id="KW-1185">Reference proteome</keyword>
<dbReference type="Proteomes" id="UP000265520">
    <property type="component" value="Unassembled WGS sequence"/>
</dbReference>